<dbReference type="Proteomes" id="UP000655751">
    <property type="component" value="Unassembled WGS sequence"/>
</dbReference>
<evidence type="ECO:0000313" key="4">
    <source>
        <dbReference type="Proteomes" id="UP000655751"/>
    </source>
</evidence>
<feature type="domain" description="RsbT co-antagonist protein RsbRD N-terminal" evidence="2">
    <location>
        <begin position="2"/>
        <end position="137"/>
    </location>
</feature>
<proteinExistence type="predicted"/>
<protein>
    <submittedName>
        <fullName evidence="3">Helix-turn-helix domain-containing protein</fullName>
    </submittedName>
</protein>
<evidence type="ECO:0000259" key="2">
    <source>
        <dbReference type="Pfam" id="PF14361"/>
    </source>
</evidence>
<organism evidence="3 4">
    <name type="scientific">Nocardia bovistercoris</name>
    <dbReference type="NCBI Taxonomy" id="2785916"/>
    <lineage>
        <taxon>Bacteria</taxon>
        <taxon>Bacillati</taxon>
        <taxon>Actinomycetota</taxon>
        <taxon>Actinomycetes</taxon>
        <taxon>Mycobacteriales</taxon>
        <taxon>Nocardiaceae</taxon>
        <taxon>Nocardia</taxon>
    </lineage>
</organism>
<name>A0A931N6F1_9NOCA</name>
<reference evidence="3" key="1">
    <citation type="submission" date="2020-11" db="EMBL/GenBank/DDBJ databases">
        <title>Nocardia NEAU-351.nov., a novel actinomycete isolated from the cow dung.</title>
        <authorList>
            <person name="Zhang X."/>
        </authorList>
    </citation>
    <scope>NUCLEOTIDE SEQUENCE</scope>
    <source>
        <strain evidence="3">NEAU-351</strain>
    </source>
</reference>
<dbReference type="PANTHER" id="PTHR33744">
    <property type="entry name" value="CARBOHYDRATE DIACID REGULATOR"/>
    <property type="match status" value="1"/>
</dbReference>
<dbReference type="InterPro" id="IPR025736">
    <property type="entry name" value="PucR_C-HTH_dom"/>
</dbReference>
<dbReference type="InterPro" id="IPR051448">
    <property type="entry name" value="CdaR-like_regulators"/>
</dbReference>
<dbReference type="PANTHER" id="PTHR33744:SF1">
    <property type="entry name" value="DNA-BINDING TRANSCRIPTIONAL ACTIVATOR ADER"/>
    <property type="match status" value="1"/>
</dbReference>
<accession>A0A931N6F1</accession>
<comment type="caution">
    <text evidence="3">The sequence shown here is derived from an EMBL/GenBank/DDBJ whole genome shotgun (WGS) entry which is preliminary data.</text>
</comment>
<keyword evidence="4" id="KW-1185">Reference proteome</keyword>
<evidence type="ECO:0000313" key="3">
    <source>
        <dbReference type="EMBL" id="MBH0780441.1"/>
    </source>
</evidence>
<gene>
    <name evidence="3" type="ORF">IT779_29630</name>
</gene>
<sequence>MVGHFVEHIFSCGTPPGDFVRGEVTTVTSHCLEFAVAVLDGADRPTQLARLEQAAAGWAREDIPLEIILHTVHTGFTVGLDLIATKGIVTGELEGPDFDTLAAGFTLVLGMLDSIVTAVTMAYIREMRVVAGEHHTAAQTLTSALISGRPASVSARQCGIEVAEEYWVLAVQIPAHPDEADPNVSGEIVARRKLRRVQAELARRCGRHALALLSTGGGTLLLPAPLFEAATIDEIVAGLAEAGRVPITAAVVEAPPSEIPGAVDRAHGLLDTVVRLGSPSGLYRHEEVALEFQLSRPGPARDALAAVLDPLDEHPELLETLAIHFANNFNRQRTAEQMKVHPNTIDHRLRRIAHITGHDPAGGDGAWKLHSAMTARGARPNTP</sequence>
<dbReference type="AlphaFoldDB" id="A0A931N6F1"/>
<dbReference type="InterPro" id="IPR042070">
    <property type="entry name" value="PucR_C-HTH_sf"/>
</dbReference>
<dbReference type="Pfam" id="PF13556">
    <property type="entry name" value="HTH_30"/>
    <property type="match status" value="1"/>
</dbReference>
<evidence type="ECO:0000259" key="1">
    <source>
        <dbReference type="Pfam" id="PF13556"/>
    </source>
</evidence>
<dbReference type="Pfam" id="PF14361">
    <property type="entry name" value="RsbRD_N"/>
    <property type="match status" value="1"/>
</dbReference>
<feature type="domain" description="PucR C-terminal helix-turn-helix" evidence="1">
    <location>
        <begin position="317"/>
        <end position="374"/>
    </location>
</feature>
<dbReference type="EMBL" id="JADMLG010000015">
    <property type="protein sequence ID" value="MBH0780441.1"/>
    <property type="molecule type" value="Genomic_DNA"/>
</dbReference>
<dbReference type="InterPro" id="IPR025751">
    <property type="entry name" value="RsbRD_N_dom"/>
</dbReference>
<dbReference type="Gene3D" id="1.10.10.2840">
    <property type="entry name" value="PucR C-terminal helix-turn-helix domain"/>
    <property type="match status" value="1"/>
</dbReference>